<evidence type="ECO:0000259" key="6">
    <source>
        <dbReference type="Pfam" id="PF00326"/>
    </source>
</evidence>
<dbReference type="AlphaFoldDB" id="A0AA38Y3C2"/>
<dbReference type="Gene3D" id="3.40.50.1820">
    <property type="entry name" value="alpha/beta hydrolase"/>
    <property type="match status" value="1"/>
</dbReference>
<dbReference type="SUPFAM" id="SSF82171">
    <property type="entry name" value="DPP6 N-terminal domain-like"/>
    <property type="match status" value="1"/>
</dbReference>
<evidence type="ECO:0000256" key="1">
    <source>
        <dbReference type="ARBA" id="ARBA00010040"/>
    </source>
</evidence>
<dbReference type="SUPFAM" id="SSF53474">
    <property type="entry name" value="alpha/beta-Hydrolases"/>
    <property type="match status" value="1"/>
</dbReference>
<evidence type="ECO:0000256" key="5">
    <source>
        <dbReference type="SAM" id="Phobius"/>
    </source>
</evidence>
<dbReference type="InterPro" id="IPR011042">
    <property type="entry name" value="6-blade_b-propeller_TolB-like"/>
</dbReference>
<dbReference type="Gene3D" id="2.120.10.30">
    <property type="entry name" value="TolB, C-terminal domain"/>
    <property type="match status" value="1"/>
</dbReference>
<comment type="similarity">
    <text evidence="1">Belongs to the peptidase S9C family.</text>
</comment>
<dbReference type="GO" id="GO:0006508">
    <property type="term" value="P:proteolysis"/>
    <property type="evidence" value="ECO:0007669"/>
    <property type="project" value="InterPro"/>
</dbReference>
<dbReference type="PANTHER" id="PTHR42776:SF28">
    <property type="entry name" value="GLUTAMYL ENDOPEPTIDASE, CHLOROPLASTIC-RELATED"/>
    <property type="match status" value="1"/>
</dbReference>
<sequence length="961" mass="104189">MSNESRGALPPLDLDDAKAAQMIGKLVLVGVTRFGGDGQVQGLEQFAGTVLRVSAEEGLVLADGDDGHERYLPPMLDQYLPAAPGEYQLRSSGVTVIDPDYLSTWELHARHPSGPFPGGPGVLDSAHARRAGTQLTPQGKRMLIRRTSLVAAVAVATLGLLAAGPAFADYAKPPEHLLKVLKAPPPPAPNIDPSGQRLLLTTAQTYPSITRVAQPYLKLAGVRLEPKNRSRHDTPGGYGIPACVADFTLVEIASGKSTKVNLPQGCAGAAQWSADGSRFAFQNAVDTSVQLWVGDAATGQVKQVPNVQLNPIFGSTVQWLEGSQSLLVKLVPANQGPAPSNGGTPTGPDAQESLGSSGESSTYEARDTLTSVHDEKLFAYYGASQLAVVDAAAGSVRPVGQPALYNDVNAAPDGVHVLTETLKAPFSHAVTYQRFANDVAVLDLGNGRNTVLASLPLADRVPVHGVPEGPRGYDWRSTDPATLVYAEALDKGDWKVSVPHRDRVLMLKAPFTGKPVEIARTAQRFEGFAWSADPAVSFQFENDENRHWMQARIVDVDQPKKEGRLLWDMSSDELYGNPGNLVFKRLPSGAPVVRQEGNTVFLRGQGASPQGDRPFLDALDLGTLKTERLFRSDADAYEQFLGFSNTPGRFLTWHQSVIDPPNAFVRLLGERIDNAKAGEAQFESRPTALTKLVDPTPEVRQIQKRLVTYKRADGVDLSFTLYTPPGYKEGQRVPAILYAYPADFANAAQAGQVSGSQQTFTRLQPYRLMLLAGYAIIDNASFPIVGDPKNAYDTYLEQLEADAKAAVDKAVELGVVDRNRIGVTGHSHGGLMTANLIAHTNLFRAGVATSGSYNKTFTPFGFQNERRSVWQAQDVYLKASPFFYADKIKLPLLLVHGEDDANPGTEPFQSRKLYQAIRGNGGTTRLVMLPNEPHWYTALESNEQLVHEMLNWFDTYVKNAK</sequence>
<name>A0AA38Y3C2_9EURO</name>
<keyword evidence="5" id="KW-0812">Transmembrane</keyword>
<proteinExistence type="inferred from homology"/>
<feature type="transmembrane region" description="Helical" evidence="5">
    <location>
        <begin position="149"/>
        <end position="168"/>
    </location>
</feature>
<evidence type="ECO:0000256" key="4">
    <source>
        <dbReference type="SAM" id="MobiDB-lite"/>
    </source>
</evidence>
<organism evidence="7">
    <name type="scientific">Knufia peltigerae</name>
    <dbReference type="NCBI Taxonomy" id="1002370"/>
    <lineage>
        <taxon>Eukaryota</taxon>
        <taxon>Fungi</taxon>
        <taxon>Dikarya</taxon>
        <taxon>Ascomycota</taxon>
        <taxon>Pezizomycotina</taxon>
        <taxon>Eurotiomycetes</taxon>
        <taxon>Chaetothyriomycetidae</taxon>
        <taxon>Chaetothyriales</taxon>
        <taxon>Trichomeriaceae</taxon>
        <taxon>Knufia</taxon>
    </lineage>
</organism>
<gene>
    <name evidence="7" type="ORF">H2204_007257</name>
</gene>
<accession>A0AA38Y3C2</accession>
<dbReference type="GO" id="GO:0004252">
    <property type="term" value="F:serine-type endopeptidase activity"/>
    <property type="evidence" value="ECO:0007669"/>
    <property type="project" value="TreeGrafter"/>
</dbReference>
<keyword evidence="5" id="KW-1133">Transmembrane helix</keyword>
<dbReference type="InterPro" id="IPR001375">
    <property type="entry name" value="Peptidase_S9_cat"/>
</dbReference>
<protein>
    <recommendedName>
        <fullName evidence="3">Dipeptidyl-peptidase V</fullName>
    </recommendedName>
</protein>
<evidence type="ECO:0000313" key="7">
    <source>
        <dbReference type="EMBL" id="KAJ9633112.1"/>
    </source>
</evidence>
<evidence type="ECO:0000256" key="3">
    <source>
        <dbReference type="ARBA" id="ARBA00032829"/>
    </source>
</evidence>
<dbReference type="Pfam" id="PF00326">
    <property type="entry name" value="Peptidase_S9"/>
    <property type="match status" value="1"/>
</dbReference>
<evidence type="ECO:0000256" key="2">
    <source>
        <dbReference type="ARBA" id="ARBA00022801"/>
    </source>
</evidence>
<reference evidence="7" key="1">
    <citation type="submission" date="2022-10" db="EMBL/GenBank/DDBJ databases">
        <title>Culturing micro-colonial fungi from biological soil crusts in the Mojave desert and describing Neophaeococcomyces mojavensis, and introducing the new genera and species Taxawa tesnikishii.</title>
        <authorList>
            <person name="Kurbessoian T."/>
            <person name="Stajich J.E."/>
        </authorList>
    </citation>
    <scope>NUCLEOTIDE SEQUENCE</scope>
    <source>
        <strain evidence="7">TK_35</strain>
    </source>
</reference>
<keyword evidence="5" id="KW-0472">Membrane</keyword>
<dbReference type="InterPro" id="IPR029058">
    <property type="entry name" value="AB_hydrolase_fold"/>
</dbReference>
<feature type="compositionally biased region" description="Polar residues" evidence="4">
    <location>
        <begin position="353"/>
        <end position="363"/>
    </location>
</feature>
<comment type="caution">
    <text evidence="7">The sequence shown here is derived from an EMBL/GenBank/DDBJ whole genome shotgun (WGS) entry which is preliminary data.</text>
</comment>
<feature type="domain" description="Peptidase S9 prolyl oligopeptidase catalytic" evidence="6">
    <location>
        <begin position="801"/>
        <end position="959"/>
    </location>
</feature>
<dbReference type="EMBL" id="JAPDRN010000049">
    <property type="protein sequence ID" value="KAJ9633112.1"/>
    <property type="molecule type" value="Genomic_DNA"/>
</dbReference>
<dbReference type="PANTHER" id="PTHR42776">
    <property type="entry name" value="SERINE PEPTIDASE S9 FAMILY MEMBER"/>
    <property type="match status" value="1"/>
</dbReference>
<feature type="region of interest" description="Disordered" evidence="4">
    <location>
        <begin position="332"/>
        <end position="364"/>
    </location>
</feature>
<keyword evidence="2" id="KW-0378">Hydrolase</keyword>